<sequence length="102" mass="12071">MVGIKLHYPIKGELATKKVIKKRMTTRAPTPNTQRERETAPKRVQKTIGQERRRWHEKITYFSFCSRQMFVVFSCHPFPNAHMRSQEKLLSYLINDGIMSSF</sequence>
<name>A0A2P2ISX1_RHIMU</name>
<dbReference type="AlphaFoldDB" id="A0A2P2ISX1"/>
<proteinExistence type="predicted"/>
<protein>
    <submittedName>
        <fullName evidence="2">Uncharacterized protein</fullName>
    </submittedName>
</protein>
<evidence type="ECO:0000313" key="2">
    <source>
        <dbReference type="EMBL" id="MBW84320.1"/>
    </source>
</evidence>
<reference evidence="2" key="1">
    <citation type="submission" date="2018-02" db="EMBL/GenBank/DDBJ databases">
        <title>Rhizophora mucronata_Transcriptome.</title>
        <authorList>
            <person name="Meera S.P."/>
            <person name="Sreeshan A."/>
            <person name="Augustine A."/>
        </authorList>
    </citation>
    <scope>NUCLEOTIDE SEQUENCE</scope>
    <source>
        <tissue evidence="2">Leaf</tissue>
    </source>
</reference>
<feature type="region of interest" description="Disordered" evidence="1">
    <location>
        <begin position="24"/>
        <end position="49"/>
    </location>
</feature>
<dbReference type="EMBL" id="GGEC01003837">
    <property type="protein sequence ID" value="MBW84320.1"/>
    <property type="molecule type" value="Transcribed_RNA"/>
</dbReference>
<accession>A0A2P2ISX1</accession>
<organism evidence="2">
    <name type="scientific">Rhizophora mucronata</name>
    <name type="common">Asiatic mangrove</name>
    <dbReference type="NCBI Taxonomy" id="61149"/>
    <lineage>
        <taxon>Eukaryota</taxon>
        <taxon>Viridiplantae</taxon>
        <taxon>Streptophyta</taxon>
        <taxon>Embryophyta</taxon>
        <taxon>Tracheophyta</taxon>
        <taxon>Spermatophyta</taxon>
        <taxon>Magnoliopsida</taxon>
        <taxon>eudicotyledons</taxon>
        <taxon>Gunneridae</taxon>
        <taxon>Pentapetalae</taxon>
        <taxon>rosids</taxon>
        <taxon>fabids</taxon>
        <taxon>Malpighiales</taxon>
        <taxon>Rhizophoraceae</taxon>
        <taxon>Rhizophora</taxon>
    </lineage>
</organism>
<evidence type="ECO:0000256" key="1">
    <source>
        <dbReference type="SAM" id="MobiDB-lite"/>
    </source>
</evidence>